<sequence length="371" mass="37192">MRRFRVVVPALALTLAVSVLGVSCGSSSSTGTKGFMAVASIASRTGSAAPYGVSQQNGTALAVSELADGSINLRAYDDLSDVQAGTAEMKKAISDGVQVVLGPTLSPVASAADPIAQSAGVPVLGVTNATLDMAAIGNLIWRVSLSENAMVSASVKYAASKKSVKSAVLIWEPSDGYSTGSAESFRSAAKANGITITSEQKYVDGVTTAEAIAAAASAGSPDAIFFALRSAVAGDFLIATATSKAVRVGGNGFNSTAVLKSSGAAADGLIVSGSWNINTSNADSKKFVDSYTKANNVAPDAFAAQGYAAIQVLLAAMKKAKTGGAAGIQEALGKIGTVHTVLGSFGYDSNHEPTYAAAVQVVQGGTFTLVS</sequence>
<dbReference type="EMBL" id="CAFAAD010000196">
    <property type="protein sequence ID" value="CAB4805916.1"/>
    <property type="molecule type" value="Genomic_DNA"/>
</dbReference>
<gene>
    <name evidence="5" type="ORF">UFOPK1762_02159</name>
    <name evidence="6" type="ORF">UFOPK1906_01225</name>
    <name evidence="7" type="ORF">UFOPK2624_01495</name>
    <name evidence="8" type="ORF">UFOPK2969_01731</name>
    <name evidence="9" type="ORF">UFOPK3010_01362</name>
    <name evidence="3" type="ORF">UFOPK3331_02094</name>
    <name evidence="4" type="ORF">UFOPK4201_01831</name>
</gene>
<evidence type="ECO:0000313" key="9">
    <source>
        <dbReference type="EMBL" id="CAB4814648.1"/>
    </source>
</evidence>
<evidence type="ECO:0000313" key="7">
    <source>
        <dbReference type="EMBL" id="CAB4717883.1"/>
    </source>
</evidence>
<dbReference type="InterPro" id="IPR051010">
    <property type="entry name" value="BCAA_transport"/>
</dbReference>
<dbReference type="PANTHER" id="PTHR30483:SF6">
    <property type="entry name" value="PERIPLASMIC BINDING PROTEIN OF ABC TRANSPORTER FOR NATURAL AMINO ACIDS"/>
    <property type="match status" value="1"/>
</dbReference>
<dbReference type="EMBL" id="CAESAL010000143">
    <property type="protein sequence ID" value="CAB4347058.1"/>
    <property type="molecule type" value="Genomic_DNA"/>
</dbReference>
<dbReference type="InterPro" id="IPR028082">
    <property type="entry name" value="Peripla_BP_I"/>
</dbReference>
<evidence type="ECO:0000313" key="8">
    <source>
        <dbReference type="EMBL" id="CAB4805916.1"/>
    </source>
</evidence>
<dbReference type="Pfam" id="PF13458">
    <property type="entry name" value="Peripla_BP_6"/>
    <property type="match status" value="1"/>
</dbReference>
<evidence type="ECO:0000313" key="6">
    <source>
        <dbReference type="EMBL" id="CAB4626793.1"/>
    </source>
</evidence>
<evidence type="ECO:0000313" key="4">
    <source>
        <dbReference type="EMBL" id="CAB4372784.1"/>
    </source>
</evidence>
<dbReference type="Gene3D" id="3.40.50.2300">
    <property type="match status" value="2"/>
</dbReference>
<dbReference type="SUPFAM" id="SSF53822">
    <property type="entry name" value="Periplasmic binding protein-like I"/>
    <property type="match status" value="1"/>
</dbReference>
<evidence type="ECO:0000259" key="2">
    <source>
        <dbReference type="Pfam" id="PF13458"/>
    </source>
</evidence>
<evidence type="ECO:0000313" key="3">
    <source>
        <dbReference type="EMBL" id="CAB4347058.1"/>
    </source>
</evidence>
<dbReference type="EMBL" id="CAFAAM010000215">
    <property type="protein sequence ID" value="CAB4814648.1"/>
    <property type="molecule type" value="Genomic_DNA"/>
</dbReference>
<dbReference type="PANTHER" id="PTHR30483">
    <property type="entry name" value="LEUCINE-SPECIFIC-BINDING PROTEIN"/>
    <property type="match status" value="1"/>
</dbReference>
<feature type="domain" description="Leucine-binding protein" evidence="2">
    <location>
        <begin position="38"/>
        <end position="365"/>
    </location>
</feature>
<evidence type="ECO:0000313" key="5">
    <source>
        <dbReference type="EMBL" id="CAB4604530.1"/>
    </source>
</evidence>
<dbReference type="InterPro" id="IPR028081">
    <property type="entry name" value="Leu-bd"/>
</dbReference>
<dbReference type="PROSITE" id="PS51257">
    <property type="entry name" value="PROKAR_LIPOPROTEIN"/>
    <property type="match status" value="1"/>
</dbReference>
<name>A0A6J6R7I3_9ZZZZ</name>
<dbReference type="EMBL" id="CAEUNJ010000109">
    <property type="protein sequence ID" value="CAB4372784.1"/>
    <property type="molecule type" value="Genomic_DNA"/>
</dbReference>
<evidence type="ECO:0000256" key="1">
    <source>
        <dbReference type="ARBA" id="ARBA00022729"/>
    </source>
</evidence>
<reference evidence="7" key="1">
    <citation type="submission" date="2020-05" db="EMBL/GenBank/DDBJ databases">
        <authorList>
            <person name="Chiriac C."/>
            <person name="Salcher M."/>
            <person name="Ghai R."/>
            <person name="Kavagutti S V."/>
        </authorList>
    </citation>
    <scope>NUCLEOTIDE SEQUENCE</scope>
</reference>
<accession>A0A6J6R7I3</accession>
<dbReference type="EMBL" id="CAEZTY010000180">
    <property type="protein sequence ID" value="CAB4604530.1"/>
    <property type="molecule type" value="Genomic_DNA"/>
</dbReference>
<dbReference type="AlphaFoldDB" id="A0A6J6R7I3"/>
<keyword evidence="1" id="KW-0732">Signal</keyword>
<protein>
    <submittedName>
        <fullName evidence="7">Unannotated protein</fullName>
    </submittedName>
</protein>
<proteinExistence type="predicted"/>
<organism evidence="7">
    <name type="scientific">freshwater metagenome</name>
    <dbReference type="NCBI Taxonomy" id="449393"/>
    <lineage>
        <taxon>unclassified sequences</taxon>
        <taxon>metagenomes</taxon>
        <taxon>ecological metagenomes</taxon>
    </lineage>
</organism>
<dbReference type="EMBL" id="CAEZVC010000077">
    <property type="protein sequence ID" value="CAB4626793.1"/>
    <property type="molecule type" value="Genomic_DNA"/>
</dbReference>
<dbReference type="EMBL" id="CAEZXY010000084">
    <property type="protein sequence ID" value="CAB4717883.1"/>
    <property type="molecule type" value="Genomic_DNA"/>
</dbReference>